<dbReference type="AlphaFoldDB" id="A0A166A9F9"/>
<comment type="subcellular location">
    <subcellularLocation>
        <location evidence="1">Membrane</location>
        <topology evidence="1">Multi-pass membrane protein</topology>
    </subcellularLocation>
</comment>
<keyword evidence="4" id="KW-1133">Transmembrane helix</keyword>
<gene>
    <name evidence="8" type="ORF">DCAR_0310907</name>
</gene>
<protein>
    <submittedName>
        <fullName evidence="8">Uncharacterized protein</fullName>
    </submittedName>
</protein>
<dbReference type="KEGG" id="dcr:108213092"/>
<evidence type="ECO:0000313" key="8">
    <source>
        <dbReference type="EMBL" id="WOG91657.1"/>
    </source>
</evidence>
<reference evidence="8" key="2">
    <citation type="submission" date="2022-03" db="EMBL/GenBank/DDBJ databases">
        <title>Draft title - Genomic analysis of global carrot germplasm unveils the trajectory of domestication and the origin of high carotenoid orange carrot.</title>
        <authorList>
            <person name="Iorizzo M."/>
            <person name="Ellison S."/>
            <person name="Senalik D."/>
            <person name="Macko-Podgorni A."/>
            <person name="Grzebelus D."/>
            <person name="Bostan H."/>
            <person name="Rolling W."/>
            <person name="Curaba J."/>
            <person name="Simon P."/>
        </authorList>
    </citation>
    <scope>NUCLEOTIDE SEQUENCE</scope>
    <source>
        <tissue evidence="8">Leaf</tissue>
    </source>
</reference>
<accession>A0A166A9F9</accession>
<evidence type="ECO:0000256" key="3">
    <source>
        <dbReference type="ARBA" id="ARBA00022692"/>
    </source>
</evidence>
<keyword evidence="9" id="KW-1185">Reference proteome</keyword>
<dbReference type="GO" id="GO:0016020">
    <property type="term" value="C:membrane"/>
    <property type="evidence" value="ECO:0007669"/>
    <property type="project" value="UniProtKB-SubCell"/>
</dbReference>
<sequence>MDDNDNTAPLVEKVEQYSSLEEIIEECVGDFGWIQFLQVVLVSLVWMFDSQQTFISIFTDAEPSWHCLPGYSCASNTCFLPESSWSWDMPRRASVVSEWSLECASSLVTGLPTSSFYLGTLVGGFLLVSLADSSFGRKNTMVLSCIVMSISGLLSALSTNIWMYSVLRFVSGFGKAMMGTCSLVLSSELVGRKWRGQTGTIGFFFFTLGFLSLPGIAYMNRGSSWRVMYLWTCTPGLVYCLLVYLFVHESPRWLFIHGRKEEFLRTLRLIGPKKKGDVLTLASISSISITKNSETMNMYSSLKLLFERKWAIRRLMAAMVVGFGVGIVYYGLPLGVGNLNFSMYLSTVLNALSEFPATLITYFIIGKAKRRKAVLILTTLCSISSLICVITGSGKWKGVQIAMELVSFFSACTAFDVLLIYTLELFPTCIRNSGVTIVRQVIVAGGAASPVLVGRGKGLVSYLVFGLAIGICGVFVMWLPETRGEISCDTLDEEETKESRRASRVPDNVLA</sequence>
<dbReference type="Pfam" id="PF00083">
    <property type="entry name" value="Sugar_tr"/>
    <property type="match status" value="1"/>
</dbReference>
<dbReference type="InterPro" id="IPR020846">
    <property type="entry name" value="MFS_dom"/>
</dbReference>
<dbReference type="GO" id="GO:0022857">
    <property type="term" value="F:transmembrane transporter activity"/>
    <property type="evidence" value="ECO:0007669"/>
    <property type="project" value="InterPro"/>
</dbReference>
<dbReference type="Gene3D" id="1.20.1250.20">
    <property type="entry name" value="MFS general substrate transporter like domains"/>
    <property type="match status" value="1"/>
</dbReference>
<reference evidence="8" key="1">
    <citation type="journal article" date="2016" name="Nat. Genet.">
        <title>A high-quality carrot genome assembly provides new insights into carotenoid accumulation and asterid genome evolution.</title>
        <authorList>
            <person name="Iorizzo M."/>
            <person name="Ellison S."/>
            <person name="Senalik D."/>
            <person name="Zeng P."/>
            <person name="Satapoomin P."/>
            <person name="Huang J."/>
            <person name="Bowman M."/>
            <person name="Iovene M."/>
            <person name="Sanseverino W."/>
            <person name="Cavagnaro P."/>
            <person name="Yildiz M."/>
            <person name="Macko-Podgorni A."/>
            <person name="Moranska E."/>
            <person name="Grzebelus E."/>
            <person name="Grzebelus D."/>
            <person name="Ashrafi H."/>
            <person name="Zheng Z."/>
            <person name="Cheng S."/>
            <person name="Spooner D."/>
            <person name="Van Deynze A."/>
            <person name="Simon P."/>
        </authorList>
    </citation>
    <scope>NUCLEOTIDE SEQUENCE</scope>
    <source>
        <tissue evidence="8">Leaf</tissue>
    </source>
</reference>
<evidence type="ECO:0000256" key="6">
    <source>
        <dbReference type="ARBA" id="ARBA00044504"/>
    </source>
</evidence>
<dbReference type="PROSITE" id="PS50850">
    <property type="entry name" value="MFS"/>
    <property type="match status" value="1"/>
</dbReference>
<evidence type="ECO:0000256" key="4">
    <source>
        <dbReference type="ARBA" id="ARBA00022989"/>
    </source>
</evidence>
<evidence type="ECO:0000256" key="7">
    <source>
        <dbReference type="ARBA" id="ARBA00049011"/>
    </source>
</evidence>
<proteinExistence type="inferred from homology"/>
<keyword evidence="5" id="KW-0472">Membrane</keyword>
<dbReference type="OMA" id="WTSIPTI"/>
<comment type="catalytic activity">
    <reaction evidence="7">
        <text>phosphate(in) + H(+)(in) = phosphate(out) + H(+)(out)</text>
        <dbReference type="Rhea" id="RHEA:29939"/>
        <dbReference type="ChEBI" id="CHEBI:15378"/>
        <dbReference type="ChEBI" id="CHEBI:43474"/>
    </reaction>
    <physiologicalReaction direction="right-to-left" evidence="7">
        <dbReference type="Rhea" id="RHEA:29941"/>
    </physiologicalReaction>
</comment>
<dbReference type="PANTHER" id="PTHR24064">
    <property type="entry name" value="SOLUTE CARRIER FAMILY 22 MEMBER"/>
    <property type="match status" value="1"/>
</dbReference>
<evidence type="ECO:0000256" key="1">
    <source>
        <dbReference type="ARBA" id="ARBA00004141"/>
    </source>
</evidence>
<dbReference type="SUPFAM" id="SSF103473">
    <property type="entry name" value="MFS general substrate transporter"/>
    <property type="match status" value="1"/>
</dbReference>
<dbReference type="InterPro" id="IPR036259">
    <property type="entry name" value="MFS_trans_sf"/>
</dbReference>
<evidence type="ECO:0000256" key="5">
    <source>
        <dbReference type="ARBA" id="ARBA00023136"/>
    </source>
</evidence>
<dbReference type="Gramene" id="KZN00908">
    <property type="protein sequence ID" value="KZN00908"/>
    <property type="gene ID" value="DCAR_009662"/>
</dbReference>
<evidence type="ECO:0000313" key="9">
    <source>
        <dbReference type="Proteomes" id="UP000077755"/>
    </source>
</evidence>
<comment type="similarity">
    <text evidence="6">Belongs to the major facilitator superfamily. Phosphate:H(+) symporter (TC 2.A.1.9) family.</text>
</comment>
<keyword evidence="2" id="KW-0813">Transport</keyword>
<dbReference type="PROSITE" id="PS00216">
    <property type="entry name" value="SUGAR_TRANSPORT_1"/>
    <property type="match status" value="1"/>
</dbReference>
<organism evidence="8 9">
    <name type="scientific">Daucus carota subsp. sativus</name>
    <name type="common">Carrot</name>
    <dbReference type="NCBI Taxonomy" id="79200"/>
    <lineage>
        <taxon>Eukaryota</taxon>
        <taxon>Viridiplantae</taxon>
        <taxon>Streptophyta</taxon>
        <taxon>Embryophyta</taxon>
        <taxon>Tracheophyta</taxon>
        <taxon>Spermatophyta</taxon>
        <taxon>Magnoliopsida</taxon>
        <taxon>eudicotyledons</taxon>
        <taxon>Gunneridae</taxon>
        <taxon>Pentapetalae</taxon>
        <taxon>asterids</taxon>
        <taxon>campanulids</taxon>
        <taxon>Apiales</taxon>
        <taxon>Apiaceae</taxon>
        <taxon>Apioideae</taxon>
        <taxon>Scandiceae</taxon>
        <taxon>Daucinae</taxon>
        <taxon>Daucus</taxon>
        <taxon>Daucus sect. Daucus</taxon>
    </lineage>
</organism>
<dbReference type="Proteomes" id="UP000077755">
    <property type="component" value="Chromosome 3"/>
</dbReference>
<dbReference type="EMBL" id="CP093345">
    <property type="protein sequence ID" value="WOG91657.1"/>
    <property type="molecule type" value="Genomic_DNA"/>
</dbReference>
<dbReference type="OrthoDB" id="5296287at2759"/>
<dbReference type="InterPro" id="IPR005829">
    <property type="entry name" value="Sugar_transporter_CS"/>
</dbReference>
<name>A0A166A9F9_DAUCS</name>
<dbReference type="InterPro" id="IPR005828">
    <property type="entry name" value="MFS_sugar_transport-like"/>
</dbReference>
<evidence type="ECO:0000256" key="2">
    <source>
        <dbReference type="ARBA" id="ARBA00022448"/>
    </source>
</evidence>
<keyword evidence="3" id="KW-0812">Transmembrane</keyword>